<dbReference type="InterPro" id="IPR007110">
    <property type="entry name" value="Ig-like_dom"/>
</dbReference>
<sequence>MNVSMTCLFTDNQKVGSDEINIKWRRQGAEQIHTGITMVWDEDEQKGNTTLQLSNVTITDSDVYRCVVWIRESFDYGSFKLKVLPWDTGKISEETVAVNVTPVSTQVDMWDGPPLRINCTFKLEKKCYQDIQVKWWKQNKHQQWERQLGNISWWTLGTYGKGWLNYTDPKIGETEGIYLCIVSCGGKGNFGLRKVEARAHLGSEIKAQHGEYQVTKGKDVIFTCEVKEGQHFSEYGWWFGKNLTSGGKYQIERRLGESIILIVRNVQPGKDEGIYWCWIAQDDWWAHARTMMYLDEMRVTRQVDNEVGLPRNSKQENLVVGLIRDFGKTQNVSSITACLPLPHAAGDPIPWGIIPITEMPPITRNGTKECRKELHNRTEWTVKTTTLRKQWSSPGSRGDCEALPNSKFITIGRFKNVGWCEYDEVQSHKMPTTKYYYEVVCQDGKEEWTTWQAIWGPSLLETYSYLGKIGWCIQWTGRKNQTHAHVLTAETSHRKMTEKVESWNCTRVITCDTPGEQVGLVPVKILLKWGCECRGYNHSIKGELKGQKQVNCKTTTIRSPGNLVWVMGHGMWTTHIPIDGLVTQITLGVPTLCPFWKQSRLTDLDIGRRNKREVMEGINPEDEWHEPSGGVKLGWMLESLFAPISTYRNREMLYRLLGQTERLASATKKGFKDLNLQLQATSRMAIQNRMALDMLLLKEHGVCGYLHDRTDHCCIHIPNVTKEVEKDISQLDDIESKIQETKEDAEHNWIGAIFSSLGIQVSGWISSVIQYVIMIIILVVIIFVAYRCFLGMIFRERMHTRRVMKAMTRNEVMTRITPPPSYIETAA</sequence>
<keyword evidence="2" id="KW-1133">Transmembrane helix</keyword>
<name>A0A8K1GFG0_9PASS</name>
<dbReference type="Gene3D" id="2.60.40.10">
    <property type="entry name" value="Immunoglobulins"/>
    <property type="match status" value="2"/>
</dbReference>
<dbReference type="AlphaFoldDB" id="A0A8K1GFG0"/>
<dbReference type="Pfam" id="PF00429">
    <property type="entry name" value="TLV_coat"/>
    <property type="match status" value="1"/>
</dbReference>
<reference evidence="4" key="1">
    <citation type="submission" date="2019-04" db="EMBL/GenBank/DDBJ databases">
        <title>Genome assembly of Zosterops borbonicus 15179.</title>
        <authorList>
            <person name="Leroy T."/>
            <person name="Anselmetti Y."/>
            <person name="Tilak M.-K."/>
            <person name="Nabholz B."/>
        </authorList>
    </citation>
    <scope>NUCLEOTIDE SEQUENCE</scope>
    <source>
        <strain evidence="4">HGM_15179</strain>
        <tissue evidence="4">Muscle</tissue>
    </source>
</reference>
<dbReference type="EMBL" id="SWJQ01000250">
    <property type="protein sequence ID" value="TRZ17796.1"/>
    <property type="molecule type" value="Genomic_DNA"/>
</dbReference>
<dbReference type="InterPro" id="IPR013783">
    <property type="entry name" value="Ig-like_fold"/>
</dbReference>
<protein>
    <recommendedName>
        <fullName evidence="3">Ig-like domain-containing protein</fullName>
    </recommendedName>
</protein>
<organism evidence="4 5">
    <name type="scientific">Zosterops borbonicus</name>
    <dbReference type="NCBI Taxonomy" id="364589"/>
    <lineage>
        <taxon>Eukaryota</taxon>
        <taxon>Metazoa</taxon>
        <taxon>Chordata</taxon>
        <taxon>Craniata</taxon>
        <taxon>Vertebrata</taxon>
        <taxon>Euteleostomi</taxon>
        <taxon>Archelosauria</taxon>
        <taxon>Archosauria</taxon>
        <taxon>Dinosauria</taxon>
        <taxon>Saurischia</taxon>
        <taxon>Theropoda</taxon>
        <taxon>Coelurosauria</taxon>
        <taxon>Aves</taxon>
        <taxon>Neognathae</taxon>
        <taxon>Neoaves</taxon>
        <taxon>Telluraves</taxon>
        <taxon>Australaves</taxon>
        <taxon>Passeriformes</taxon>
        <taxon>Sylvioidea</taxon>
        <taxon>Zosteropidae</taxon>
        <taxon>Zosterops</taxon>
    </lineage>
</organism>
<dbReference type="InterPro" id="IPR036179">
    <property type="entry name" value="Ig-like_dom_sf"/>
</dbReference>
<dbReference type="InterPro" id="IPR003599">
    <property type="entry name" value="Ig_sub"/>
</dbReference>
<dbReference type="Proteomes" id="UP000796761">
    <property type="component" value="Unassembled WGS sequence"/>
</dbReference>
<keyword evidence="5" id="KW-1185">Reference proteome</keyword>
<accession>A0A8K1GFG0</accession>
<dbReference type="Gene3D" id="1.10.287.210">
    <property type="match status" value="1"/>
</dbReference>
<proteinExistence type="predicted"/>
<dbReference type="Pfam" id="PF00047">
    <property type="entry name" value="ig"/>
    <property type="match status" value="1"/>
</dbReference>
<dbReference type="CDD" id="cd00096">
    <property type="entry name" value="Ig"/>
    <property type="match status" value="1"/>
</dbReference>
<dbReference type="PANTHER" id="PTHR10424">
    <property type="entry name" value="VIRAL ENVELOPE PROTEIN"/>
    <property type="match status" value="1"/>
</dbReference>
<gene>
    <name evidence="4" type="ORF">HGM15179_009267</name>
</gene>
<dbReference type="InterPro" id="IPR013151">
    <property type="entry name" value="Immunoglobulin_dom"/>
</dbReference>
<dbReference type="SUPFAM" id="SSF58069">
    <property type="entry name" value="Virus ectodomain"/>
    <property type="match status" value="1"/>
</dbReference>
<keyword evidence="2" id="KW-0472">Membrane</keyword>
<evidence type="ECO:0000313" key="4">
    <source>
        <dbReference type="EMBL" id="TRZ17796.1"/>
    </source>
</evidence>
<feature type="transmembrane region" description="Helical" evidence="2">
    <location>
        <begin position="771"/>
        <end position="794"/>
    </location>
</feature>
<keyword evidence="1" id="KW-0393">Immunoglobulin domain</keyword>
<dbReference type="SUPFAM" id="SSF48726">
    <property type="entry name" value="Immunoglobulin"/>
    <property type="match status" value="2"/>
</dbReference>
<evidence type="ECO:0000313" key="5">
    <source>
        <dbReference type="Proteomes" id="UP000796761"/>
    </source>
</evidence>
<comment type="caution">
    <text evidence="4">The sequence shown here is derived from an EMBL/GenBank/DDBJ whole genome shotgun (WGS) entry which is preliminary data.</text>
</comment>
<evidence type="ECO:0000259" key="3">
    <source>
        <dbReference type="PROSITE" id="PS50835"/>
    </source>
</evidence>
<dbReference type="OrthoDB" id="8949317at2759"/>
<feature type="domain" description="Ig-like" evidence="3">
    <location>
        <begin position="1"/>
        <end position="68"/>
    </location>
</feature>
<evidence type="ECO:0000256" key="1">
    <source>
        <dbReference type="ARBA" id="ARBA00023319"/>
    </source>
</evidence>
<keyword evidence="2" id="KW-0812">Transmembrane</keyword>
<dbReference type="InterPro" id="IPR018154">
    <property type="entry name" value="TLV/ENV_coat_polyprotein"/>
</dbReference>
<dbReference type="SMART" id="SM00409">
    <property type="entry name" value="IG"/>
    <property type="match status" value="2"/>
</dbReference>
<evidence type="ECO:0000256" key="2">
    <source>
        <dbReference type="SAM" id="Phobius"/>
    </source>
</evidence>
<feature type="domain" description="Ig-like" evidence="3">
    <location>
        <begin position="102"/>
        <end position="183"/>
    </location>
</feature>
<dbReference type="PROSITE" id="PS50835">
    <property type="entry name" value="IG_LIKE"/>
    <property type="match status" value="2"/>
</dbReference>